<feature type="compositionally biased region" description="Polar residues" evidence="1">
    <location>
        <begin position="334"/>
        <end position="348"/>
    </location>
</feature>
<reference evidence="3" key="1">
    <citation type="submission" date="2014-03" db="EMBL/GenBank/DDBJ databases">
        <title>The Genome Sequence of Puccinia striiformis f. sp. tritici PST-78.</title>
        <authorList>
            <consortium name="The Broad Institute Genome Sequencing Platform"/>
            <person name="Cuomo C."/>
            <person name="Hulbert S."/>
            <person name="Chen X."/>
            <person name="Walker B."/>
            <person name="Young S.K."/>
            <person name="Zeng Q."/>
            <person name="Gargeya S."/>
            <person name="Fitzgerald M."/>
            <person name="Haas B."/>
            <person name="Abouelleil A."/>
            <person name="Alvarado L."/>
            <person name="Arachchi H.M."/>
            <person name="Berlin A.M."/>
            <person name="Chapman S.B."/>
            <person name="Goldberg J."/>
            <person name="Griggs A."/>
            <person name="Gujja S."/>
            <person name="Hansen M."/>
            <person name="Howarth C."/>
            <person name="Imamovic A."/>
            <person name="Larimer J."/>
            <person name="McCowan C."/>
            <person name="Montmayeur A."/>
            <person name="Murphy C."/>
            <person name="Neiman D."/>
            <person name="Pearson M."/>
            <person name="Priest M."/>
            <person name="Roberts A."/>
            <person name="Saif S."/>
            <person name="Shea T."/>
            <person name="Sisk P."/>
            <person name="Sykes S."/>
            <person name="Wortman J."/>
            <person name="Nusbaum C."/>
            <person name="Birren B."/>
        </authorList>
    </citation>
    <scope>NUCLEOTIDE SEQUENCE [LARGE SCALE GENOMIC DNA]</scope>
    <source>
        <strain evidence="3">race PST-78</strain>
    </source>
</reference>
<proteinExistence type="predicted"/>
<feature type="region of interest" description="Disordered" evidence="1">
    <location>
        <begin position="331"/>
        <end position="362"/>
    </location>
</feature>
<organism evidence="2 3">
    <name type="scientific">Puccinia striiformis f. sp. tritici PST-78</name>
    <dbReference type="NCBI Taxonomy" id="1165861"/>
    <lineage>
        <taxon>Eukaryota</taxon>
        <taxon>Fungi</taxon>
        <taxon>Dikarya</taxon>
        <taxon>Basidiomycota</taxon>
        <taxon>Pucciniomycotina</taxon>
        <taxon>Pucciniomycetes</taxon>
        <taxon>Pucciniales</taxon>
        <taxon>Pucciniaceae</taxon>
        <taxon>Puccinia</taxon>
    </lineage>
</organism>
<sequence>MVRSMKFLRIFGPLTLLALLFCLLFFGESRLEDGFLRGLLFFVRSYKRQSPYTNSILAWVRNRPPSDSPTQDSLLHDDITPPPIKISASDRPAPIIGARAEDILISKAYKSALKDIDLSIHTLMNHDPIFSTSEFKASRKGVPGTRIRTNSERQDLQKWLDCTSGEGEWRWEPINNRAEPRTMTVHKQGAQEAKCERAFYESSSSLGMANRSRSTKDNWDVRPSLKFRWFHSPKCDNTLKPRKIKPTLSRRNLCDLLRHRSILIVGDLSQYSLHDLLLDWTSTKQTHCAGNLYCKIHAICSDDQFSINWNGNSTKLENGELDSHVYHQIPPQPSSQIHFTKNVSSSSTLEEKTPRSSSNHERGTFLRYRRSDSLWGSTSSTDPRFDPVWIHPNNGIRDINNFWYGDVRKSDLVILSRRPLGLPLRDTTLKNLFRASQNMKKSQSVYNKHLDYLRRFSGSDPKVWGTKSDALLVEWNKGERTGDLMIKMAIKTVLEIWLPEVLFTLLQLLKSDDPRSQERLIVWRGEWRMHGDCVSSTSGNTSDNKNEFDWDQWWNGHLSVSAGDGRRPHSSPPDLLSILFPPPNNQTKEPGSTKIDIHQRSLIFHNLQVIFQNHIMRNLVPNLGIPFLDLESLASVWRTGLVASPTFNANHHLLADCYHYCLPSPGLHLEESFLGGLSRILSF</sequence>
<dbReference type="EMBL" id="AJIL01000079">
    <property type="protein sequence ID" value="KNE96666.1"/>
    <property type="molecule type" value="Genomic_DNA"/>
</dbReference>
<dbReference type="AlphaFoldDB" id="A0A0L0VBT5"/>
<comment type="caution">
    <text evidence="2">The sequence shown here is derived from an EMBL/GenBank/DDBJ whole genome shotgun (WGS) entry which is preliminary data.</text>
</comment>
<keyword evidence="3" id="KW-1185">Reference proteome</keyword>
<gene>
    <name evidence="2" type="ORF">PSTG_10070</name>
</gene>
<dbReference type="STRING" id="1165861.A0A0L0VBT5"/>
<evidence type="ECO:0000256" key="1">
    <source>
        <dbReference type="SAM" id="MobiDB-lite"/>
    </source>
</evidence>
<evidence type="ECO:0000313" key="2">
    <source>
        <dbReference type="EMBL" id="KNE96666.1"/>
    </source>
</evidence>
<dbReference type="Proteomes" id="UP000054564">
    <property type="component" value="Unassembled WGS sequence"/>
</dbReference>
<evidence type="ECO:0000313" key="3">
    <source>
        <dbReference type="Proteomes" id="UP000054564"/>
    </source>
</evidence>
<protein>
    <submittedName>
        <fullName evidence="2">Uncharacterized protein</fullName>
    </submittedName>
</protein>
<dbReference type="OrthoDB" id="630188at2759"/>
<feature type="compositionally biased region" description="Basic and acidic residues" evidence="1">
    <location>
        <begin position="349"/>
        <end position="362"/>
    </location>
</feature>
<name>A0A0L0VBT5_9BASI</name>
<accession>A0A0L0VBT5</accession>